<evidence type="ECO:0000313" key="6">
    <source>
        <dbReference type="Proteomes" id="UP000094570"/>
    </source>
</evidence>
<dbReference type="RefSeq" id="WP_069293081.1">
    <property type="nucleotide sequence ID" value="NZ_CP140110.1"/>
</dbReference>
<feature type="active site" description="Tele-phosphohistidine intermediate" evidence="3">
    <location>
        <position position="246"/>
    </location>
</feature>
<accession>A0A1E3G2Y4</accession>
<dbReference type="SMART" id="SM00881">
    <property type="entry name" value="CoA_binding"/>
    <property type="match status" value="1"/>
</dbReference>
<dbReference type="PANTHER" id="PTHR11117">
    <property type="entry name" value="SUCCINYL-COA LIGASE SUBUNIT ALPHA"/>
    <property type="match status" value="1"/>
</dbReference>
<dbReference type="OrthoDB" id="9807196at2"/>
<keyword evidence="6" id="KW-1185">Reference proteome</keyword>
<dbReference type="Pfam" id="PF00549">
    <property type="entry name" value="Ligase_CoA"/>
    <property type="match status" value="1"/>
</dbReference>
<dbReference type="GO" id="GO:0009361">
    <property type="term" value="C:succinate-CoA ligase complex (ADP-forming)"/>
    <property type="evidence" value="ECO:0007669"/>
    <property type="project" value="TreeGrafter"/>
</dbReference>
<evidence type="ECO:0000256" key="3">
    <source>
        <dbReference type="PIRSR" id="PIRSR001553-1"/>
    </source>
</evidence>
<dbReference type="InterPro" id="IPR005810">
    <property type="entry name" value="CoA_lig_alpha"/>
</dbReference>
<proteinExistence type="predicted"/>
<organism evidence="5 6">
    <name type="scientific">Fervidobacterium thailandense</name>
    <dbReference type="NCBI Taxonomy" id="1008305"/>
    <lineage>
        <taxon>Bacteria</taxon>
        <taxon>Thermotogati</taxon>
        <taxon>Thermotogota</taxon>
        <taxon>Thermotogae</taxon>
        <taxon>Thermotogales</taxon>
        <taxon>Fervidobacteriaceae</taxon>
        <taxon>Fervidobacterium</taxon>
    </lineage>
</organism>
<dbReference type="Proteomes" id="UP000094570">
    <property type="component" value="Unassembled WGS sequence"/>
</dbReference>
<dbReference type="PROSITE" id="PS00399">
    <property type="entry name" value="SUCCINYL_COA_LIG_2"/>
    <property type="match status" value="1"/>
</dbReference>
<dbReference type="InterPro" id="IPR003781">
    <property type="entry name" value="CoA-bd"/>
</dbReference>
<sequence length="284" mass="31560">MFSRQDKVCVYGITGRYGSFHTKRMIEYGTQVVCGVSKNKEIKEVHGVPVYYSLKDFVEKHGKVDTAIFFVPAQHVCEAFDDALLAGVEKFVIITEHVPIHDTLEMVKAAKRERRILIGPNCPGIIYPQERLKVGIMPEKYFKPGQFAIISRSGTLMYEMAKILSEGPGVGLCLGLGGDPIVGTNVAEAFEIIKEHGFEKVLVIGEIGGEDEVRGVEYALKIGFQPLNIYAFFAGRHAPEGKRMGHAGAIVEGEKGKVLYKERAMMQMGVKVVRLPWELERLVS</sequence>
<dbReference type="Gene3D" id="3.40.50.261">
    <property type="entry name" value="Succinyl-CoA synthetase domains"/>
    <property type="match status" value="1"/>
</dbReference>
<keyword evidence="1" id="KW-0436">Ligase</keyword>
<comment type="caution">
    <text evidence="5">The sequence shown here is derived from an EMBL/GenBank/DDBJ whole genome shotgun (WGS) entry which is preliminary data.</text>
</comment>
<dbReference type="GO" id="GO:0004776">
    <property type="term" value="F:succinate-CoA ligase (GDP-forming) activity"/>
    <property type="evidence" value="ECO:0007669"/>
    <property type="project" value="TreeGrafter"/>
</dbReference>
<dbReference type="SUPFAM" id="SSF51735">
    <property type="entry name" value="NAD(P)-binding Rossmann-fold domains"/>
    <property type="match status" value="1"/>
</dbReference>
<dbReference type="PANTHER" id="PTHR11117:SF2">
    <property type="entry name" value="SUCCINATE--COA LIGASE [ADP_GDP-FORMING] SUBUNIT ALPHA, MITOCHONDRIAL"/>
    <property type="match status" value="1"/>
</dbReference>
<dbReference type="Gene3D" id="3.40.50.720">
    <property type="entry name" value="NAD(P)-binding Rossmann-like Domain"/>
    <property type="match status" value="1"/>
</dbReference>
<dbReference type="GO" id="GO:0004775">
    <property type="term" value="F:succinate-CoA ligase (ADP-forming) activity"/>
    <property type="evidence" value="ECO:0007669"/>
    <property type="project" value="TreeGrafter"/>
</dbReference>
<reference evidence="6" key="1">
    <citation type="submission" date="2016-04" db="EMBL/GenBank/DDBJ databases">
        <title>The genome sequence project of a novel Fervidobacterium isolate from a hot spring in Thailand.</title>
        <authorList>
            <person name="Gonzalez J.M."/>
            <person name="Cuecas A."/>
            <person name="Kanoksilapatham W."/>
        </authorList>
    </citation>
    <scope>NUCLEOTIDE SEQUENCE [LARGE SCALE GENOMIC DNA]</scope>
    <source>
        <strain evidence="6">FC2004</strain>
    </source>
</reference>
<dbReference type="InterPro" id="IPR017440">
    <property type="entry name" value="Cit_synth/succinyl-CoA_lig_AS"/>
</dbReference>
<dbReference type="Pfam" id="PF02629">
    <property type="entry name" value="CoA_binding"/>
    <property type="match status" value="1"/>
</dbReference>
<feature type="domain" description="CoA-binding" evidence="4">
    <location>
        <begin position="1"/>
        <end position="98"/>
    </location>
</feature>
<dbReference type="PRINTS" id="PR01798">
    <property type="entry name" value="SCOASYNTHASE"/>
</dbReference>
<dbReference type="STRING" id="1008305.A4H02_04505"/>
<keyword evidence="2" id="KW-0547">Nucleotide-binding</keyword>
<dbReference type="PIRSF" id="PIRSF001553">
    <property type="entry name" value="SucCS_alpha"/>
    <property type="match status" value="1"/>
</dbReference>
<evidence type="ECO:0000256" key="2">
    <source>
        <dbReference type="ARBA" id="ARBA00022741"/>
    </source>
</evidence>
<dbReference type="InterPro" id="IPR036291">
    <property type="entry name" value="NAD(P)-bd_dom_sf"/>
</dbReference>
<evidence type="ECO:0000313" key="5">
    <source>
        <dbReference type="EMBL" id="ODN30614.1"/>
    </source>
</evidence>
<dbReference type="GO" id="GO:0006099">
    <property type="term" value="P:tricarboxylic acid cycle"/>
    <property type="evidence" value="ECO:0007669"/>
    <property type="project" value="TreeGrafter"/>
</dbReference>
<dbReference type="GO" id="GO:0000166">
    <property type="term" value="F:nucleotide binding"/>
    <property type="evidence" value="ECO:0007669"/>
    <property type="project" value="UniProtKB-KW"/>
</dbReference>
<evidence type="ECO:0000259" key="4">
    <source>
        <dbReference type="SMART" id="SM00881"/>
    </source>
</evidence>
<evidence type="ECO:0000256" key="1">
    <source>
        <dbReference type="ARBA" id="ARBA00022598"/>
    </source>
</evidence>
<gene>
    <name evidence="5" type="ORF">A4H02_04505</name>
</gene>
<dbReference type="InterPro" id="IPR016102">
    <property type="entry name" value="Succinyl-CoA_synth-like"/>
</dbReference>
<dbReference type="InterPro" id="IPR005811">
    <property type="entry name" value="SUCC_ACL_C"/>
</dbReference>
<dbReference type="EMBL" id="LWAF01000005">
    <property type="protein sequence ID" value="ODN30614.1"/>
    <property type="molecule type" value="Genomic_DNA"/>
</dbReference>
<dbReference type="AlphaFoldDB" id="A0A1E3G2Y4"/>
<name>A0A1E3G2Y4_9BACT</name>
<dbReference type="SUPFAM" id="SSF52210">
    <property type="entry name" value="Succinyl-CoA synthetase domains"/>
    <property type="match status" value="1"/>
</dbReference>
<protein>
    <submittedName>
        <fullName evidence="5">CoA-binding protein</fullName>
    </submittedName>
</protein>